<dbReference type="Proteomes" id="UP000635606">
    <property type="component" value="Unassembled WGS sequence"/>
</dbReference>
<comment type="caution">
    <text evidence="2">The sequence shown here is derived from an EMBL/GenBank/DDBJ whole genome shotgun (WGS) entry which is preliminary data.</text>
</comment>
<keyword evidence="3" id="KW-1185">Reference proteome</keyword>
<name>A0A8J3ZY75_9ACTN</name>
<accession>A0A8J3ZY75</accession>
<evidence type="ECO:0000256" key="1">
    <source>
        <dbReference type="SAM" id="MobiDB-lite"/>
    </source>
</evidence>
<reference evidence="2" key="1">
    <citation type="submission" date="2021-01" db="EMBL/GenBank/DDBJ databases">
        <title>Whole genome shotgun sequence of Virgisporangium ochraceum NBRC 16418.</title>
        <authorList>
            <person name="Komaki H."/>
            <person name="Tamura T."/>
        </authorList>
    </citation>
    <scope>NUCLEOTIDE SEQUENCE</scope>
    <source>
        <strain evidence="2">NBRC 16418</strain>
    </source>
</reference>
<evidence type="ECO:0000313" key="3">
    <source>
        <dbReference type="Proteomes" id="UP000635606"/>
    </source>
</evidence>
<feature type="region of interest" description="Disordered" evidence="1">
    <location>
        <begin position="1"/>
        <end position="26"/>
    </location>
</feature>
<dbReference type="AlphaFoldDB" id="A0A8J3ZY75"/>
<dbReference type="EMBL" id="BOPH01000079">
    <property type="protein sequence ID" value="GIJ70403.1"/>
    <property type="molecule type" value="Genomic_DNA"/>
</dbReference>
<evidence type="ECO:0000313" key="2">
    <source>
        <dbReference type="EMBL" id="GIJ70403.1"/>
    </source>
</evidence>
<protein>
    <submittedName>
        <fullName evidence="2">Uncharacterized protein</fullName>
    </submittedName>
</protein>
<gene>
    <name evidence="2" type="ORF">Voc01_053200</name>
</gene>
<proteinExistence type="predicted"/>
<sequence>MTDRWSLTETPAMYPGDDQESRCPATSDLTAPQSATLAALPSVIGPVLRTVTCELALGHDGDHIAFTGAADDGERWWWLYWASDRHRLIQVDTCARASINGPHRDECLLAQDHSGPHSFDIRATCVIEKAVRA</sequence>
<dbReference type="RefSeq" id="WP_203930303.1">
    <property type="nucleotide sequence ID" value="NZ_BOPH01000079.1"/>
</dbReference>
<organism evidence="2 3">
    <name type="scientific">Virgisporangium ochraceum</name>
    <dbReference type="NCBI Taxonomy" id="65505"/>
    <lineage>
        <taxon>Bacteria</taxon>
        <taxon>Bacillati</taxon>
        <taxon>Actinomycetota</taxon>
        <taxon>Actinomycetes</taxon>
        <taxon>Micromonosporales</taxon>
        <taxon>Micromonosporaceae</taxon>
        <taxon>Virgisporangium</taxon>
    </lineage>
</organism>